<evidence type="ECO:0000313" key="3">
    <source>
        <dbReference type="EMBL" id="QIT45581.1"/>
    </source>
</evidence>
<dbReference type="Gene3D" id="3.10.450.50">
    <property type="match status" value="1"/>
</dbReference>
<dbReference type="Pfam" id="PF12680">
    <property type="entry name" value="SnoaL_2"/>
    <property type="match status" value="1"/>
</dbReference>
<dbReference type="PANTHER" id="PTHR41252">
    <property type="entry name" value="BLR2505 PROTEIN"/>
    <property type="match status" value="1"/>
</dbReference>
<dbReference type="Proteomes" id="UP000502504">
    <property type="component" value="Chromosome"/>
</dbReference>
<dbReference type="InterPro" id="IPR032710">
    <property type="entry name" value="NTF2-like_dom_sf"/>
</dbReference>
<accession>A0AAE6Y9K1</accession>
<evidence type="ECO:0000259" key="1">
    <source>
        <dbReference type="Pfam" id="PF12680"/>
    </source>
</evidence>
<dbReference type="GeneID" id="93956462"/>
<name>A0AAE6Y9K1_STRAT</name>
<dbReference type="SUPFAM" id="SSF54427">
    <property type="entry name" value="NTF2-like"/>
    <property type="match status" value="1"/>
</dbReference>
<reference evidence="3 5" key="2">
    <citation type="submission" date="2020-03" db="EMBL/GenBank/DDBJ databases">
        <title>Is there a link between lipid content and antibiotic production in Streptomyces?</title>
        <authorList>
            <person name="David M."/>
            <person name="Lejeune C."/>
            <person name="Abreu S."/>
            <person name="Thibessard A."/>
            <person name="Leblond P."/>
            <person name="Chaminade P."/>
            <person name="Virolle M.-J."/>
        </authorList>
    </citation>
    <scope>NUCLEOTIDE SEQUENCE [LARGE SCALE GENOMIC DNA]</scope>
    <source>
        <strain evidence="3 5">DSM 41481</strain>
    </source>
</reference>
<dbReference type="AlphaFoldDB" id="A0AAE6Y9K1"/>
<dbReference type="Proteomes" id="UP000190306">
    <property type="component" value="Chromosome"/>
</dbReference>
<dbReference type="EMBL" id="LHQL01000010">
    <property type="protein sequence ID" value="OOQ50163.1"/>
    <property type="molecule type" value="Genomic_DNA"/>
</dbReference>
<evidence type="ECO:0000313" key="4">
    <source>
        <dbReference type="Proteomes" id="UP000190306"/>
    </source>
</evidence>
<gene>
    <name evidence="2" type="ORF">AFM16_19935</name>
    <name evidence="3" type="ORF">HCX60_20270</name>
</gene>
<sequence>MTTTAAARTTDETVDAFFAAFGAGDSEALLGQFADTVDFRVSGAPNVPWAGSRSTKAEIAEFFGLFPQLLSGPESFEITTRISQGQDAVVIADCVFEVTATQKKFHNRYALHFTVVEGRIARYHMYEDSYAIHEAFTA</sequence>
<dbReference type="InterPro" id="IPR037401">
    <property type="entry name" value="SnoaL-like"/>
</dbReference>
<keyword evidence="4" id="KW-1185">Reference proteome</keyword>
<evidence type="ECO:0000313" key="5">
    <source>
        <dbReference type="Proteomes" id="UP000502504"/>
    </source>
</evidence>
<proteinExistence type="predicted"/>
<evidence type="ECO:0000313" key="2">
    <source>
        <dbReference type="EMBL" id="OOQ50163.1"/>
    </source>
</evidence>
<dbReference type="EMBL" id="CP050692">
    <property type="protein sequence ID" value="QIT45581.1"/>
    <property type="molecule type" value="Genomic_DNA"/>
</dbReference>
<organism evidence="3 5">
    <name type="scientific">Streptomyces antibioticus</name>
    <dbReference type="NCBI Taxonomy" id="1890"/>
    <lineage>
        <taxon>Bacteria</taxon>
        <taxon>Bacillati</taxon>
        <taxon>Actinomycetota</taxon>
        <taxon>Actinomycetes</taxon>
        <taxon>Kitasatosporales</taxon>
        <taxon>Streptomycetaceae</taxon>
        <taxon>Streptomyces</taxon>
    </lineage>
</organism>
<protein>
    <submittedName>
        <fullName evidence="3">SnoaL-like domain-containing protein</fullName>
    </submittedName>
</protein>
<reference evidence="2 4" key="1">
    <citation type="submission" date="2015-07" db="EMBL/GenBank/DDBJ databases">
        <title>Draft Genome Sequence of Streptomyces antibioticus, IMRU 3720 reveals insights in the evolution of actinomycin biosynthetic gene clusters in Streptomyces.</title>
        <authorList>
            <person name="Crnovcic I."/>
            <person name="Ruckert C."/>
            <person name="Kalinowksi J."/>
            <person name="Keller U."/>
        </authorList>
    </citation>
    <scope>NUCLEOTIDE SEQUENCE [LARGE SCALE GENOMIC DNA]</scope>
    <source>
        <strain evidence="2 4">DSM 41481</strain>
    </source>
</reference>
<dbReference type="PANTHER" id="PTHR41252:SF1">
    <property type="entry name" value="BLR2505 PROTEIN"/>
    <property type="match status" value="1"/>
</dbReference>
<dbReference type="RefSeq" id="WP_030781458.1">
    <property type="nucleotide sequence ID" value="NZ_CM007717.1"/>
</dbReference>
<feature type="domain" description="SnoaL-like" evidence="1">
    <location>
        <begin position="14"/>
        <end position="123"/>
    </location>
</feature>